<evidence type="ECO:0000313" key="6">
    <source>
        <dbReference type="EMBL" id="STD22834.1"/>
    </source>
</evidence>
<organism evidence="6 7">
    <name type="scientific">Enterobacter asburiae</name>
    <dbReference type="NCBI Taxonomy" id="61645"/>
    <lineage>
        <taxon>Bacteria</taxon>
        <taxon>Pseudomonadati</taxon>
        <taxon>Pseudomonadota</taxon>
        <taxon>Gammaproteobacteria</taxon>
        <taxon>Enterobacterales</taxon>
        <taxon>Enterobacteriaceae</taxon>
        <taxon>Enterobacter</taxon>
        <taxon>Enterobacter cloacae complex</taxon>
    </lineage>
</organism>
<dbReference type="InterPro" id="IPR051535">
    <property type="entry name" value="Siderophore_ABC-ATPase"/>
</dbReference>
<dbReference type="AlphaFoldDB" id="A0A376FF44"/>
<sequence>MALAQQTPYILLDEPTTFLDLRYQVEILELLHTLTRQHGRTVVVVLHDLNFAVNYGDSLVFLRQGKVEGVLHEGDACTPELIKAVFDVDVHMSINPLTGKPFFMPFRQSTVQP</sequence>
<keyword evidence="3" id="KW-1003">Cell membrane</keyword>
<protein>
    <submittedName>
        <fullName evidence="6">ABC transporter-like protein</fullName>
    </submittedName>
</protein>
<dbReference type="PANTHER" id="PTHR42771:SF2">
    <property type="entry name" value="IRON(3+)-HYDROXAMATE IMPORT ATP-BINDING PROTEIN FHUC"/>
    <property type="match status" value="1"/>
</dbReference>
<gene>
    <name evidence="6" type="primary">yusV_4</name>
    <name evidence="6" type="ORF">NCTC12123_03495</name>
</gene>
<evidence type="ECO:0000313" key="7">
    <source>
        <dbReference type="Proteomes" id="UP000255163"/>
    </source>
</evidence>
<evidence type="ECO:0000256" key="2">
    <source>
        <dbReference type="ARBA" id="ARBA00022448"/>
    </source>
</evidence>
<dbReference type="Gene3D" id="3.40.50.300">
    <property type="entry name" value="P-loop containing nucleotide triphosphate hydrolases"/>
    <property type="match status" value="1"/>
</dbReference>
<keyword evidence="2" id="KW-0813">Transport</keyword>
<evidence type="ECO:0000256" key="1">
    <source>
        <dbReference type="ARBA" id="ARBA00004202"/>
    </source>
</evidence>
<accession>A0A376FF44</accession>
<dbReference type="InterPro" id="IPR027417">
    <property type="entry name" value="P-loop_NTPase"/>
</dbReference>
<reference evidence="6 7" key="1">
    <citation type="submission" date="2018-06" db="EMBL/GenBank/DDBJ databases">
        <authorList>
            <consortium name="Pathogen Informatics"/>
            <person name="Doyle S."/>
        </authorList>
    </citation>
    <scope>NUCLEOTIDE SEQUENCE [LARGE SCALE GENOMIC DNA]</scope>
    <source>
        <strain evidence="6 7">NCTC12123</strain>
    </source>
</reference>
<dbReference type="PANTHER" id="PTHR42771">
    <property type="entry name" value="IRON(3+)-HYDROXAMATE IMPORT ATP-BINDING PROTEIN FHUC"/>
    <property type="match status" value="1"/>
</dbReference>
<proteinExistence type="predicted"/>
<evidence type="ECO:0000256" key="5">
    <source>
        <dbReference type="ARBA" id="ARBA00023136"/>
    </source>
</evidence>
<dbReference type="EMBL" id="UFYI01000007">
    <property type="protein sequence ID" value="STD22834.1"/>
    <property type="molecule type" value="Genomic_DNA"/>
</dbReference>
<dbReference type="Proteomes" id="UP000255163">
    <property type="component" value="Unassembled WGS sequence"/>
</dbReference>
<dbReference type="GO" id="GO:0005886">
    <property type="term" value="C:plasma membrane"/>
    <property type="evidence" value="ECO:0007669"/>
    <property type="project" value="UniProtKB-SubCell"/>
</dbReference>
<comment type="subcellular location">
    <subcellularLocation>
        <location evidence="1">Cell membrane</location>
        <topology evidence="1">Peripheral membrane protein</topology>
    </subcellularLocation>
</comment>
<keyword evidence="4" id="KW-0406">Ion transport</keyword>
<keyword evidence="5" id="KW-0472">Membrane</keyword>
<dbReference type="GO" id="GO:0006811">
    <property type="term" value="P:monoatomic ion transport"/>
    <property type="evidence" value="ECO:0007669"/>
    <property type="project" value="UniProtKB-KW"/>
</dbReference>
<name>A0A376FF44_ENTAS</name>
<dbReference type="SUPFAM" id="SSF52540">
    <property type="entry name" value="P-loop containing nucleoside triphosphate hydrolases"/>
    <property type="match status" value="1"/>
</dbReference>
<evidence type="ECO:0000256" key="3">
    <source>
        <dbReference type="ARBA" id="ARBA00022475"/>
    </source>
</evidence>
<evidence type="ECO:0000256" key="4">
    <source>
        <dbReference type="ARBA" id="ARBA00023065"/>
    </source>
</evidence>